<keyword evidence="6 14" id="KW-0812">Transmembrane</keyword>
<gene>
    <name evidence="18" type="ORF">CLM73_11985</name>
</gene>
<dbReference type="SUPFAM" id="SSF56935">
    <property type="entry name" value="Porins"/>
    <property type="match status" value="1"/>
</dbReference>
<dbReference type="InterPro" id="IPR011662">
    <property type="entry name" value="Secretin/TonB_short_N"/>
</dbReference>
<comment type="similarity">
    <text evidence="2 14 15">Belongs to the TonB-dependent receptor family.</text>
</comment>
<keyword evidence="10 15" id="KW-0798">TonB box</keyword>
<dbReference type="PANTHER" id="PTHR32552">
    <property type="entry name" value="FERRICHROME IRON RECEPTOR-RELATED"/>
    <property type="match status" value="1"/>
</dbReference>
<dbReference type="Pfam" id="PF07660">
    <property type="entry name" value="STN"/>
    <property type="match status" value="1"/>
</dbReference>
<evidence type="ECO:0000256" key="9">
    <source>
        <dbReference type="ARBA" id="ARBA00023065"/>
    </source>
</evidence>
<evidence type="ECO:0000256" key="7">
    <source>
        <dbReference type="ARBA" id="ARBA00022729"/>
    </source>
</evidence>
<keyword evidence="3 14" id="KW-0813">Transport</keyword>
<dbReference type="EMBL" id="CP023270">
    <property type="protein sequence ID" value="AVJ27774.1"/>
    <property type="molecule type" value="Genomic_DNA"/>
</dbReference>
<dbReference type="PANTHER" id="PTHR32552:SF68">
    <property type="entry name" value="FERRICHROME OUTER MEMBRANE TRANSPORTER_PHAGE RECEPTOR"/>
    <property type="match status" value="1"/>
</dbReference>
<keyword evidence="5" id="KW-0410">Iron transport</keyword>
<evidence type="ECO:0000256" key="10">
    <source>
        <dbReference type="ARBA" id="ARBA00023077"/>
    </source>
</evidence>
<keyword evidence="7 16" id="KW-0732">Signal</keyword>
<evidence type="ECO:0000256" key="14">
    <source>
        <dbReference type="PROSITE-ProRule" id="PRU01360"/>
    </source>
</evidence>
<evidence type="ECO:0000259" key="17">
    <source>
        <dbReference type="SMART" id="SM00965"/>
    </source>
</evidence>
<dbReference type="GO" id="GO:0015891">
    <property type="term" value="P:siderophore transport"/>
    <property type="evidence" value="ECO:0007669"/>
    <property type="project" value="InterPro"/>
</dbReference>
<dbReference type="OrthoDB" id="127311at2"/>
<evidence type="ECO:0000256" key="5">
    <source>
        <dbReference type="ARBA" id="ARBA00022496"/>
    </source>
</evidence>
<feature type="signal peptide" evidence="16">
    <location>
        <begin position="1"/>
        <end position="36"/>
    </location>
</feature>
<dbReference type="FunFam" id="2.40.170.20:FF:000005">
    <property type="entry name" value="TonB-dependent siderophore receptor"/>
    <property type="match status" value="1"/>
</dbReference>
<dbReference type="Proteomes" id="UP000239477">
    <property type="component" value="Chromosome"/>
</dbReference>
<dbReference type="PROSITE" id="PS52016">
    <property type="entry name" value="TONB_DEPENDENT_REC_3"/>
    <property type="match status" value="1"/>
</dbReference>
<evidence type="ECO:0000256" key="12">
    <source>
        <dbReference type="ARBA" id="ARBA00023170"/>
    </source>
</evidence>
<evidence type="ECO:0000256" key="11">
    <source>
        <dbReference type="ARBA" id="ARBA00023136"/>
    </source>
</evidence>
<organism evidence="18 19">
    <name type="scientific">Achromobacter spanius</name>
    <dbReference type="NCBI Taxonomy" id="217203"/>
    <lineage>
        <taxon>Bacteria</taxon>
        <taxon>Pseudomonadati</taxon>
        <taxon>Pseudomonadota</taxon>
        <taxon>Betaproteobacteria</taxon>
        <taxon>Burkholderiales</taxon>
        <taxon>Alcaligenaceae</taxon>
        <taxon>Achromobacter</taxon>
    </lineage>
</organism>
<evidence type="ECO:0000313" key="18">
    <source>
        <dbReference type="EMBL" id="AVJ27774.1"/>
    </source>
</evidence>
<dbReference type="GO" id="GO:0038023">
    <property type="term" value="F:signaling receptor activity"/>
    <property type="evidence" value="ECO:0007669"/>
    <property type="project" value="InterPro"/>
</dbReference>
<dbReference type="GO" id="GO:0009279">
    <property type="term" value="C:cell outer membrane"/>
    <property type="evidence" value="ECO:0007669"/>
    <property type="project" value="UniProtKB-SubCell"/>
</dbReference>
<evidence type="ECO:0000256" key="1">
    <source>
        <dbReference type="ARBA" id="ARBA00004571"/>
    </source>
</evidence>
<name>A0A2S0I743_9BURK</name>
<keyword evidence="19" id="KW-1185">Reference proteome</keyword>
<evidence type="ECO:0000256" key="8">
    <source>
        <dbReference type="ARBA" id="ARBA00023004"/>
    </source>
</evidence>
<dbReference type="Gene3D" id="2.40.170.20">
    <property type="entry name" value="TonB-dependent receptor, beta-barrel domain"/>
    <property type="match status" value="1"/>
</dbReference>
<keyword evidence="9" id="KW-0406">Ion transport</keyword>
<keyword evidence="13 14" id="KW-0998">Cell outer membrane</keyword>
<dbReference type="InterPro" id="IPR037066">
    <property type="entry name" value="Plug_dom_sf"/>
</dbReference>
<evidence type="ECO:0000256" key="13">
    <source>
        <dbReference type="ARBA" id="ARBA00023237"/>
    </source>
</evidence>
<dbReference type="Pfam" id="PF07715">
    <property type="entry name" value="Plug"/>
    <property type="match status" value="1"/>
</dbReference>
<evidence type="ECO:0000256" key="6">
    <source>
        <dbReference type="ARBA" id="ARBA00022692"/>
    </source>
</evidence>
<keyword evidence="4 14" id="KW-1134">Transmembrane beta strand</keyword>
<feature type="domain" description="Secretin/TonB short N-terminal" evidence="17">
    <location>
        <begin position="71"/>
        <end position="122"/>
    </location>
</feature>
<dbReference type="InterPro" id="IPR036942">
    <property type="entry name" value="Beta-barrel_TonB_sf"/>
</dbReference>
<dbReference type="Pfam" id="PF00593">
    <property type="entry name" value="TonB_dep_Rec_b-barrel"/>
    <property type="match status" value="1"/>
</dbReference>
<dbReference type="Gene3D" id="2.170.130.10">
    <property type="entry name" value="TonB-dependent receptor, plug domain"/>
    <property type="match status" value="1"/>
</dbReference>
<dbReference type="RefSeq" id="WP_105238621.1">
    <property type="nucleotide sequence ID" value="NZ_CP023270.1"/>
</dbReference>
<keyword evidence="11 14" id="KW-0472">Membrane</keyword>
<evidence type="ECO:0000256" key="16">
    <source>
        <dbReference type="SAM" id="SignalP"/>
    </source>
</evidence>
<dbReference type="Gene3D" id="3.55.50.30">
    <property type="match status" value="1"/>
</dbReference>
<evidence type="ECO:0000313" key="19">
    <source>
        <dbReference type="Proteomes" id="UP000239477"/>
    </source>
</evidence>
<evidence type="ECO:0000256" key="4">
    <source>
        <dbReference type="ARBA" id="ARBA00022452"/>
    </source>
</evidence>
<dbReference type="NCBIfam" id="TIGR01783">
    <property type="entry name" value="TonB-siderophor"/>
    <property type="match status" value="1"/>
</dbReference>
<dbReference type="GO" id="GO:0015344">
    <property type="term" value="F:siderophore uptake transmembrane transporter activity"/>
    <property type="evidence" value="ECO:0007669"/>
    <property type="project" value="TreeGrafter"/>
</dbReference>
<dbReference type="FunFam" id="2.170.130.10:FF:000001">
    <property type="entry name" value="Catecholate siderophore TonB-dependent receptor"/>
    <property type="match status" value="1"/>
</dbReference>
<reference evidence="18 19" key="1">
    <citation type="submission" date="2017-09" db="EMBL/GenBank/DDBJ databases">
        <title>Genomic, metabolic, and phenotypic characteristics of bacterial isolates from the natural microbiome of the model nematode Caenorhabditis elegans.</title>
        <authorList>
            <person name="Zimmermann J."/>
            <person name="Obeng N."/>
            <person name="Yang W."/>
            <person name="Obeng O."/>
            <person name="Kissoyan K."/>
            <person name="Pees B."/>
            <person name="Dirksen P."/>
            <person name="Hoppner M."/>
            <person name="Franke A."/>
            <person name="Rosenstiel P."/>
            <person name="Leippe M."/>
            <person name="Dierking K."/>
            <person name="Kaleta C."/>
            <person name="Schulenburg H."/>
        </authorList>
    </citation>
    <scope>NUCLEOTIDE SEQUENCE [LARGE SCALE GENOMIC DNA]</scope>
    <source>
        <strain evidence="18 19">MYb73</strain>
    </source>
</reference>
<dbReference type="InterPro" id="IPR012910">
    <property type="entry name" value="Plug_dom"/>
</dbReference>
<dbReference type="CDD" id="cd01347">
    <property type="entry name" value="ligand_gated_channel"/>
    <property type="match status" value="1"/>
</dbReference>
<evidence type="ECO:0000256" key="3">
    <source>
        <dbReference type="ARBA" id="ARBA00022448"/>
    </source>
</evidence>
<protein>
    <submittedName>
        <fullName evidence="18">TonB-dependent siderophore receptor</fullName>
    </submittedName>
</protein>
<dbReference type="InterPro" id="IPR039426">
    <property type="entry name" value="TonB-dep_rcpt-like"/>
</dbReference>
<comment type="subcellular location">
    <subcellularLocation>
        <location evidence="1 14">Cell outer membrane</location>
        <topology evidence="1 14">Multi-pass membrane protein</topology>
    </subcellularLocation>
</comment>
<dbReference type="SMART" id="SM00965">
    <property type="entry name" value="STN"/>
    <property type="match status" value="1"/>
</dbReference>
<evidence type="ECO:0000256" key="2">
    <source>
        <dbReference type="ARBA" id="ARBA00009810"/>
    </source>
</evidence>
<dbReference type="InterPro" id="IPR000531">
    <property type="entry name" value="Beta-barrel_TonB"/>
</dbReference>
<dbReference type="InterPro" id="IPR010105">
    <property type="entry name" value="TonB_sidphr_rcpt"/>
</dbReference>
<keyword evidence="12 18" id="KW-0675">Receptor</keyword>
<feature type="chain" id="PRO_5015745773" evidence="16">
    <location>
        <begin position="37"/>
        <end position="801"/>
    </location>
</feature>
<sequence>MHSRQSRRAARLIARNTLALAASRALWLTASGIALSAGTNAVHAQAGAKSYAIPAGSLESALTRYALESGLMLSYSGSDIAGKRSPGLQGSFDAPEALARLLTGTGLAARPQPNGGYILRPVPGSQPGQDAAQTLPAVTVTGAAEESAFGPVQGFVARRSATATKTDTALHETPQSVSVIPRDQVIAQAADSLDQALGYTASVQSLEGGALRHIGTGFTIRGFNVTGAAPLYLNGTKFPINSLSGAIEPYNFERIELLKGPASILYGQAAPGGIINLVSKRPTAEPLREIELQTGSWNKKQIAMDLGGPVTEDGNVRYRLTGLARNSDSMVDYINNDRTSLAGALEWQISNATLITFLASYSRTDSPYDVGKPLEGTLLPNPNGRISRTRFVGEPDFDRYVTKGATLGYLLEHKLNDDWKVRQNLLTYKQRADNQYAGVDTRVDASDPALATRYALTRYDTDKGLAVDNQLLGKLRHGSFEHTLLFGIDWSKNEFSRSQKSGSIAPLNLYHPVYGARPDLGPTGYGEDSTRQLGFYAQDQIKFNERWIALLGGRYDSVRTESTPGTGAQNSHAFTPRVGLMYLFDNGLAPYYSYSKSFQPVTGLDFAANPFKPTTGVQHEIGLKYEPKGVDASITFALYEITQRNVLTGDPNHVGFLVQTGEVRSKGAEIEARASLNRQLDLVAALATTDARVVKSNFGNEGSRPESVPRNMASLWMDYRFSSVPGLSAGVGVRYVGRQEINELPIPSYTTYDAAVRYQLDKWQFALNVKNLANKTYVAACPYTCYYGDERNITLTARVNW</sequence>
<keyword evidence="8" id="KW-0408">Iron</keyword>
<evidence type="ECO:0000256" key="15">
    <source>
        <dbReference type="RuleBase" id="RU003357"/>
    </source>
</evidence>
<dbReference type="AlphaFoldDB" id="A0A2S0I743"/>
<accession>A0A2S0I743</accession>
<proteinExistence type="inferred from homology"/>